<evidence type="ECO:0000256" key="1">
    <source>
        <dbReference type="SAM" id="Phobius"/>
    </source>
</evidence>
<keyword evidence="1" id="KW-0812">Transmembrane</keyword>
<organism evidence="2 3">
    <name type="scientific">Mesorhizobium tamadayense</name>
    <dbReference type="NCBI Taxonomy" id="425306"/>
    <lineage>
        <taxon>Bacteria</taxon>
        <taxon>Pseudomonadati</taxon>
        <taxon>Pseudomonadota</taxon>
        <taxon>Alphaproteobacteria</taxon>
        <taxon>Hyphomicrobiales</taxon>
        <taxon>Phyllobacteriaceae</taxon>
        <taxon>Mesorhizobium</taxon>
    </lineage>
</organism>
<dbReference type="InterPro" id="IPR036188">
    <property type="entry name" value="FAD/NAD-bd_sf"/>
</dbReference>
<proteinExistence type="predicted"/>
<dbReference type="Gene3D" id="3.50.50.60">
    <property type="entry name" value="FAD/NAD(P)-binding domain"/>
    <property type="match status" value="1"/>
</dbReference>
<dbReference type="SUPFAM" id="SSF51905">
    <property type="entry name" value="FAD/NAD(P)-binding domain"/>
    <property type="match status" value="1"/>
</dbReference>
<dbReference type="RefSeq" id="WP_148101166.1">
    <property type="nucleotide sequence ID" value="NZ_RQXT01000093.1"/>
</dbReference>
<dbReference type="PROSITE" id="PS51257">
    <property type="entry name" value="PROKAR_LIPOPROTEIN"/>
    <property type="match status" value="1"/>
</dbReference>
<protein>
    <submittedName>
        <fullName evidence="2">FAD-binding oxidoreductase</fullName>
    </submittedName>
</protein>
<name>A0A3P3EQZ3_9HYPH</name>
<comment type="caution">
    <text evidence="2">The sequence shown here is derived from an EMBL/GenBank/DDBJ whole genome shotgun (WGS) entry which is preliminary data.</text>
</comment>
<evidence type="ECO:0000313" key="3">
    <source>
        <dbReference type="Proteomes" id="UP000273786"/>
    </source>
</evidence>
<sequence length="28" mass="2798">MIIPSKARAVVIGGGVSGCSVAYHLAKL</sequence>
<feature type="non-terminal residue" evidence="2">
    <location>
        <position position="28"/>
    </location>
</feature>
<keyword evidence="1" id="KW-0472">Membrane</keyword>
<dbReference type="AlphaFoldDB" id="A0A3P3EQZ3"/>
<reference evidence="2 3" key="1">
    <citation type="submission" date="2018-11" db="EMBL/GenBank/DDBJ databases">
        <title>the genome of Mesorhizobium tamadayense DSM 28320.</title>
        <authorList>
            <person name="Gao J."/>
        </authorList>
    </citation>
    <scope>NUCLEOTIDE SEQUENCE [LARGE SCALE GENOMIC DNA]</scope>
    <source>
        <strain evidence="2 3">DSM 28320</strain>
    </source>
</reference>
<dbReference type="EMBL" id="RQXT01000093">
    <property type="protein sequence ID" value="RRH88212.1"/>
    <property type="molecule type" value="Genomic_DNA"/>
</dbReference>
<evidence type="ECO:0000313" key="2">
    <source>
        <dbReference type="EMBL" id="RRH88212.1"/>
    </source>
</evidence>
<keyword evidence="3" id="KW-1185">Reference proteome</keyword>
<keyword evidence="1" id="KW-1133">Transmembrane helix</keyword>
<dbReference type="Proteomes" id="UP000273786">
    <property type="component" value="Unassembled WGS sequence"/>
</dbReference>
<accession>A0A3P3EQZ3</accession>
<feature type="transmembrane region" description="Helical" evidence="1">
    <location>
        <begin position="7"/>
        <end position="26"/>
    </location>
</feature>
<gene>
    <name evidence="2" type="ORF">EH240_35610</name>
</gene>